<dbReference type="AlphaFoldDB" id="D4AT78"/>
<dbReference type="InterPro" id="IPR036866">
    <property type="entry name" value="RibonucZ/Hydroxyglut_hydro"/>
</dbReference>
<dbReference type="EMBL" id="ABSU01000009">
    <property type="protein sequence ID" value="EFE33497.1"/>
    <property type="molecule type" value="Genomic_DNA"/>
</dbReference>
<dbReference type="Proteomes" id="UP000008866">
    <property type="component" value="Unassembled WGS sequence"/>
</dbReference>
<comment type="similarity">
    <text evidence="3">Belongs to the metallo-beta-lactamase superfamily. Glyoxalase II family.</text>
</comment>
<dbReference type="SUPFAM" id="SSF56281">
    <property type="entry name" value="Metallo-hydrolase/oxidoreductase"/>
    <property type="match status" value="1"/>
</dbReference>
<evidence type="ECO:0000256" key="3">
    <source>
        <dbReference type="ARBA" id="ARBA00006759"/>
    </source>
</evidence>
<evidence type="ECO:0000256" key="8">
    <source>
        <dbReference type="ARBA" id="ARBA00033382"/>
    </source>
</evidence>
<dbReference type="InterPro" id="IPR036388">
    <property type="entry name" value="WH-like_DNA-bd_sf"/>
</dbReference>
<comment type="pathway">
    <text evidence="2">Secondary metabolite biosynthesis.</text>
</comment>
<dbReference type="HOGENOM" id="CLU_048478_1_3_1"/>
<dbReference type="CDD" id="cd07722">
    <property type="entry name" value="LACTB2-like_MBL-fold"/>
    <property type="match status" value="1"/>
</dbReference>
<dbReference type="GeneID" id="9521552"/>
<dbReference type="SMART" id="SM00849">
    <property type="entry name" value="Lactamase_B"/>
    <property type="match status" value="1"/>
</dbReference>
<evidence type="ECO:0000256" key="6">
    <source>
        <dbReference type="ARBA" id="ARBA00022801"/>
    </source>
</evidence>
<dbReference type="RefSeq" id="XP_003014137.1">
    <property type="nucleotide sequence ID" value="XM_003014091.1"/>
</dbReference>
<dbReference type="InterPro" id="IPR050662">
    <property type="entry name" value="Sec-metab_biosynth-thioest"/>
</dbReference>
<evidence type="ECO:0000256" key="5">
    <source>
        <dbReference type="ARBA" id="ARBA00022723"/>
    </source>
</evidence>
<evidence type="ECO:0000256" key="7">
    <source>
        <dbReference type="ARBA" id="ARBA00022833"/>
    </source>
</evidence>
<reference evidence="11" key="1">
    <citation type="journal article" date="2011" name="Genome Biol.">
        <title>Comparative and functional genomics provide insights into the pathogenicity of dermatophytic fungi.</title>
        <authorList>
            <person name="Burmester A."/>
            <person name="Shelest E."/>
            <person name="Gloeckner G."/>
            <person name="Heddergott C."/>
            <person name="Schindler S."/>
            <person name="Staib P."/>
            <person name="Heidel A."/>
            <person name="Felder M."/>
            <person name="Petzold A."/>
            <person name="Szafranski K."/>
            <person name="Feuermann M."/>
            <person name="Pedruzzi I."/>
            <person name="Priebe S."/>
            <person name="Groth M."/>
            <person name="Winkler R."/>
            <person name="Li W."/>
            <person name="Kniemeyer O."/>
            <person name="Schroeckh V."/>
            <person name="Hertweck C."/>
            <person name="Hube B."/>
            <person name="White T.C."/>
            <person name="Platzer M."/>
            <person name="Guthke R."/>
            <person name="Heitman J."/>
            <person name="Woestemeyer J."/>
            <person name="Zipfel P.F."/>
            <person name="Monod M."/>
            <person name="Brakhage A.A."/>
        </authorList>
    </citation>
    <scope>NUCLEOTIDE SEQUENCE [LARGE SCALE GENOMIC DNA]</scope>
    <source>
        <strain evidence="11">ATCC MYA-4681 / CBS 112371</strain>
    </source>
</reference>
<dbReference type="Pfam" id="PF00753">
    <property type="entry name" value="Lactamase_B"/>
    <property type="match status" value="1"/>
</dbReference>
<dbReference type="FunFam" id="3.60.15.10:FF:000041">
    <property type="entry name" value="Metallo-beta-lactamase domain protein"/>
    <property type="match status" value="1"/>
</dbReference>
<proteinExistence type="inferred from homology"/>
<comment type="caution">
    <text evidence="10">The sequence shown here is derived from an EMBL/GenBank/DDBJ whole genome shotgun (WGS) entry which is preliminary data.</text>
</comment>
<evidence type="ECO:0000256" key="4">
    <source>
        <dbReference type="ARBA" id="ARBA00018739"/>
    </source>
</evidence>
<dbReference type="InterPro" id="IPR047921">
    <property type="entry name" value="LACTB2-like_MBL-fold"/>
</dbReference>
<keyword evidence="6" id="KW-0378">Hydrolase</keyword>
<dbReference type="eggNOG" id="KOG0813">
    <property type="taxonomic scope" value="Eukaryota"/>
</dbReference>
<dbReference type="Gene3D" id="3.60.15.10">
    <property type="entry name" value="Ribonuclease Z/Hydroxyacylglutathione hydrolase-like"/>
    <property type="match status" value="1"/>
</dbReference>
<dbReference type="OMA" id="GDHVMAW"/>
<dbReference type="KEGG" id="abe:ARB_07442"/>
<dbReference type="PANTHER" id="PTHR23131">
    <property type="entry name" value="ENDORIBONUCLEASE LACTB2"/>
    <property type="match status" value="1"/>
</dbReference>
<evidence type="ECO:0000313" key="11">
    <source>
        <dbReference type="Proteomes" id="UP000008866"/>
    </source>
</evidence>
<dbReference type="PANTHER" id="PTHR23131:SF0">
    <property type="entry name" value="ENDORIBONUCLEASE LACTB2"/>
    <property type="match status" value="1"/>
</dbReference>
<dbReference type="Gene3D" id="1.10.10.10">
    <property type="entry name" value="Winged helix-like DNA-binding domain superfamily/Winged helix DNA-binding domain"/>
    <property type="match status" value="1"/>
</dbReference>
<evidence type="ECO:0000259" key="9">
    <source>
        <dbReference type="SMART" id="SM00849"/>
    </source>
</evidence>
<dbReference type="FunFam" id="1.10.10.10:FF:000328">
    <property type="entry name" value="Lactamase beta 2"/>
    <property type="match status" value="1"/>
</dbReference>
<protein>
    <recommendedName>
        <fullName evidence="4">Lactamase-like protein nscB</fullName>
    </recommendedName>
    <alternativeName>
        <fullName evidence="8">Neosartoricin B biosynthesis protein B</fullName>
    </alternativeName>
</protein>
<sequence>MKWRFLFSSNFFHPILQLFDSVYIKRTSFHLSIPSAKIYIYTPEIGKQDTHLSYLLGRTRTLTLANGNATGAPRRGREAQCLCDKDSRGKSWQGTNTYLLGRGAKRLLIDTGEGKPSWSVALQQTLTSERATISHALLTHWHHDHVGGVRDLRRICPDVQVYKHDPEKDEEQCGIEDGQVFSVVGATVKALHTPGHTRDHIVFLMEEEEAMFTGDTDLLCLLEDVLGQGTAVFEELKTYMASLEKMGGKASVNARGYPGHGPVIENCKSKIAEYIRHRQQREDEILRVLKYGSLDSSQPGDTKPSGWTPIELVKVIYAAVPESLHLPASHGVIQVLNKLEHEGKVTTDEQTGRWSCSSKTAAL</sequence>
<dbReference type="InterPro" id="IPR041516">
    <property type="entry name" value="LACTB2_WH"/>
</dbReference>
<dbReference type="GO" id="GO:0016787">
    <property type="term" value="F:hydrolase activity"/>
    <property type="evidence" value="ECO:0007669"/>
    <property type="project" value="UniProtKB-KW"/>
</dbReference>
<name>D4AT78_ARTBC</name>
<accession>D4AT78</accession>
<gene>
    <name evidence="10" type="ORF">ARB_07442</name>
</gene>
<evidence type="ECO:0000313" key="10">
    <source>
        <dbReference type="EMBL" id="EFE33497.1"/>
    </source>
</evidence>
<feature type="domain" description="Metallo-beta-lactamase" evidence="9">
    <location>
        <begin position="94"/>
        <end position="260"/>
    </location>
</feature>
<dbReference type="GO" id="GO:0044550">
    <property type="term" value="P:secondary metabolite biosynthetic process"/>
    <property type="evidence" value="ECO:0007669"/>
    <property type="project" value="UniProtKB-ARBA"/>
</dbReference>
<dbReference type="GO" id="GO:0046872">
    <property type="term" value="F:metal ion binding"/>
    <property type="evidence" value="ECO:0007669"/>
    <property type="project" value="UniProtKB-KW"/>
</dbReference>
<dbReference type="InterPro" id="IPR001279">
    <property type="entry name" value="Metallo-B-lactamas"/>
</dbReference>
<keyword evidence="11" id="KW-1185">Reference proteome</keyword>
<keyword evidence="5" id="KW-0479">Metal-binding</keyword>
<organism evidence="10 11">
    <name type="scientific">Arthroderma benhamiae (strain ATCC MYA-4681 / CBS 112371)</name>
    <name type="common">Trichophyton mentagrophytes</name>
    <dbReference type="NCBI Taxonomy" id="663331"/>
    <lineage>
        <taxon>Eukaryota</taxon>
        <taxon>Fungi</taxon>
        <taxon>Dikarya</taxon>
        <taxon>Ascomycota</taxon>
        <taxon>Pezizomycotina</taxon>
        <taxon>Eurotiomycetes</taxon>
        <taxon>Eurotiomycetidae</taxon>
        <taxon>Onygenales</taxon>
        <taxon>Arthrodermataceae</taxon>
        <taxon>Trichophyton</taxon>
    </lineage>
</organism>
<dbReference type="Pfam" id="PF17778">
    <property type="entry name" value="WHD_BLACT"/>
    <property type="match status" value="1"/>
</dbReference>
<evidence type="ECO:0000256" key="1">
    <source>
        <dbReference type="ARBA" id="ARBA00001947"/>
    </source>
</evidence>
<comment type="cofactor">
    <cofactor evidence="1">
        <name>Zn(2+)</name>
        <dbReference type="ChEBI" id="CHEBI:29105"/>
    </cofactor>
</comment>
<dbReference type="STRING" id="663331.D4AT78"/>
<evidence type="ECO:0000256" key="2">
    <source>
        <dbReference type="ARBA" id="ARBA00005179"/>
    </source>
</evidence>
<keyword evidence="7" id="KW-0862">Zinc</keyword>